<protein>
    <submittedName>
        <fullName evidence="1">Uncharacterized protein</fullName>
    </submittedName>
</protein>
<evidence type="ECO:0000313" key="1">
    <source>
        <dbReference type="EMBL" id="KAK8890259.1"/>
    </source>
</evidence>
<name>A0ABR2KGI5_9EUKA</name>
<sequence length="106" mass="12464">MHSIIKEISKKLNECVNDLMASPKLLRKTETKYYALGSIYKDMESIIKMIVATQSDYLAIQIHESDFTLVYNKPEFEIKEEDEPDEEIKNFLQIDQYSFEADEEDC</sequence>
<organism evidence="1 2">
    <name type="scientific">Tritrichomonas musculus</name>
    <dbReference type="NCBI Taxonomy" id="1915356"/>
    <lineage>
        <taxon>Eukaryota</taxon>
        <taxon>Metamonada</taxon>
        <taxon>Parabasalia</taxon>
        <taxon>Tritrichomonadida</taxon>
        <taxon>Tritrichomonadidae</taxon>
        <taxon>Tritrichomonas</taxon>
    </lineage>
</organism>
<comment type="caution">
    <text evidence="1">The sequence shown here is derived from an EMBL/GenBank/DDBJ whole genome shotgun (WGS) entry which is preliminary data.</text>
</comment>
<accession>A0ABR2KGI5</accession>
<keyword evidence="2" id="KW-1185">Reference proteome</keyword>
<evidence type="ECO:0000313" key="2">
    <source>
        <dbReference type="Proteomes" id="UP001470230"/>
    </source>
</evidence>
<proteinExistence type="predicted"/>
<gene>
    <name evidence="1" type="ORF">M9Y10_035031</name>
</gene>
<reference evidence="1 2" key="1">
    <citation type="submission" date="2024-04" db="EMBL/GenBank/DDBJ databases">
        <title>Tritrichomonas musculus Genome.</title>
        <authorList>
            <person name="Alves-Ferreira E."/>
            <person name="Grigg M."/>
            <person name="Lorenzi H."/>
            <person name="Galac M."/>
        </authorList>
    </citation>
    <scope>NUCLEOTIDE SEQUENCE [LARGE SCALE GENOMIC DNA]</scope>
    <source>
        <strain evidence="1 2">EAF2021</strain>
    </source>
</reference>
<dbReference type="Proteomes" id="UP001470230">
    <property type="component" value="Unassembled WGS sequence"/>
</dbReference>
<dbReference type="EMBL" id="JAPFFF010000005">
    <property type="protein sequence ID" value="KAK8890259.1"/>
    <property type="molecule type" value="Genomic_DNA"/>
</dbReference>